<dbReference type="PANTHER" id="PTHR11014">
    <property type="entry name" value="PEPTIDASE M20 FAMILY MEMBER"/>
    <property type="match status" value="1"/>
</dbReference>
<dbReference type="NCBIfam" id="TIGR01891">
    <property type="entry name" value="amidohydrolases"/>
    <property type="match status" value="1"/>
</dbReference>
<dbReference type="InterPro" id="IPR011650">
    <property type="entry name" value="Peptidase_M20_dimer"/>
</dbReference>
<gene>
    <name evidence="2" type="ORF">ACFFHF_07290</name>
</gene>
<evidence type="ECO:0000313" key="3">
    <source>
        <dbReference type="Proteomes" id="UP001589738"/>
    </source>
</evidence>
<organism evidence="2 3">
    <name type="scientific">Robertmurraya beringensis</name>
    <dbReference type="NCBI Taxonomy" id="641660"/>
    <lineage>
        <taxon>Bacteria</taxon>
        <taxon>Bacillati</taxon>
        <taxon>Bacillota</taxon>
        <taxon>Bacilli</taxon>
        <taxon>Bacillales</taxon>
        <taxon>Bacillaceae</taxon>
        <taxon>Robertmurraya</taxon>
    </lineage>
</organism>
<dbReference type="SUPFAM" id="SSF55031">
    <property type="entry name" value="Bacterial exopeptidase dimerisation domain"/>
    <property type="match status" value="1"/>
</dbReference>
<dbReference type="InterPro" id="IPR036264">
    <property type="entry name" value="Bact_exopeptidase_dim_dom"/>
</dbReference>
<keyword evidence="3" id="KW-1185">Reference proteome</keyword>
<protein>
    <submittedName>
        <fullName evidence="2">M20 family metallopeptidase</fullName>
    </submittedName>
</protein>
<dbReference type="Gene3D" id="3.30.70.360">
    <property type="match status" value="1"/>
</dbReference>
<dbReference type="SUPFAM" id="SSF53187">
    <property type="entry name" value="Zn-dependent exopeptidases"/>
    <property type="match status" value="1"/>
</dbReference>
<dbReference type="InterPro" id="IPR002933">
    <property type="entry name" value="Peptidase_M20"/>
</dbReference>
<dbReference type="Pfam" id="PF07687">
    <property type="entry name" value="M20_dimer"/>
    <property type="match status" value="1"/>
</dbReference>
<evidence type="ECO:0000313" key="2">
    <source>
        <dbReference type="EMBL" id="MFC0475060.1"/>
    </source>
</evidence>
<dbReference type="CDD" id="cd08021">
    <property type="entry name" value="M20_Acy1_YhaA-like"/>
    <property type="match status" value="1"/>
</dbReference>
<dbReference type="PANTHER" id="PTHR11014:SF63">
    <property type="entry name" value="METALLOPEPTIDASE, PUTATIVE (AFU_ORTHOLOGUE AFUA_6G09600)-RELATED"/>
    <property type="match status" value="1"/>
</dbReference>
<accession>A0ABV6KQ73</accession>
<name>A0ABV6KQ73_9BACI</name>
<dbReference type="Pfam" id="PF01546">
    <property type="entry name" value="Peptidase_M20"/>
    <property type="match status" value="1"/>
</dbReference>
<dbReference type="InterPro" id="IPR017439">
    <property type="entry name" value="Amidohydrolase"/>
</dbReference>
<dbReference type="EMBL" id="JBHLUU010000022">
    <property type="protein sequence ID" value="MFC0475060.1"/>
    <property type="molecule type" value="Genomic_DNA"/>
</dbReference>
<sequence length="389" mass="42822">MLTTLFTKLEDYYPEMVEIRRYLHQHPELSFQEVNTANFIASYYEKLGVEVQRGVGGNGVVAKIQGNYPGKTIALRADFDALPIQDEKDVSYKSTVPGVMHACGHDGHTASLLVLAKVLHELKDELHGTYIMIHQHAEEYAPGGAASMIEAGCLEGVDVIFGTHLWASEPTGKIQYRTGPIMAAADRFVITVQGKGGHGAQPHKTKDSIVVGAQLVSNLQQIVSRRVSPVESAVVTVGSFVADNAFNVIADKAKLIGTVRTFNEDLRDFIADEIERIVKGTCIASDCSYSYEYIKGYPAVVNHKEETEYLVQLANDMEDIKVVEEAELQMGGEDFAYYLQHVKGTFFFTGAKPVGVEIAYPHHHPKFDIDEQALLVAAKTLLSAAINYK</sequence>
<dbReference type="RefSeq" id="WP_160548202.1">
    <property type="nucleotide sequence ID" value="NZ_JBHLUU010000022.1"/>
</dbReference>
<dbReference type="Gene3D" id="3.40.630.10">
    <property type="entry name" value="Zn peptidases"/>
    <property type="match status" value="1"/>
</dbReference>
<comment type="caution">
    <text evidence="2">The sequence shown here is derived from an EMBL/GenBank/DDBJ whole genome shotgun (WGS) entry which is preliminary data.</text>
</comment>
<dbReference type="PIRSF" id="PIRSF005962">
    <property type="entry name" value="Pept_M20D_amidohydro"/>
    <property type="match status" value="1"/>
</dbReference>
<dbReference type="Proteomes" id="UP001589738">
    <property type="component" value="Unassembled WGS sequence"/>
</dbReference>
<reference evidence="2 3" key="1">
    <citation type="submission" date="2024-09" db="EMBL/GenBank/DDBJ databases">
        <authorList>
            <person name="Sun Q."/>
            <person name="Mori K."/>
        </authorList>
    </citation>
    <scope>NUCLEOTIDE SEQUENCE [LARGE SCALE GENOMIC DNA]</scope>
    <source>
        <strain evidence="2 3">CGMCC 1.9126</strain>
    </source>
</reference>
<proteinExistence type="predicted"/>
<feature type="domain" description="Peptidase M20 dimerisation" evidence="1">
    <location>
        <begin position="188"/>
        <end position="279"/>
    </location>
</feature>
<evidence type="ECO:0000259" key="1">
    <source>
        <dbReference type="Pfam" id="PF07687"/>
    </source>
</evidence>